<dbReference type="OrthoDB" id="408373at2759"/>
<dbReference type="GO" id="GO:0005975">
    <property type="term" value="P:carbohydrate metabolic process"/>
    <property type="evidence" value="ECO:0007669"/>
    <property type="project" value="InterPro"/>
</dbReference>
<evidence type="ECO:0000256" key="2">
    <source>
        <dbReference type="ARBA" id="ARBA00022801"/>
    </source>
</evidence>
<dbReference type="InterPro" id="IPR051795">
    <property type="entry name" value="Glycosyl_Hydrlase_43"/>
</dbReference>
<dbReference type="Gene3D" id="2.60.120.200">
    <property type="match status" value="1"/>
</dbReference>
<name>A0A2J6QSR3_HYAVF</name>
<reference evidence="8 9" key="1">
    <citation type="submission" date="2016-04" db="EMBL/GenBank/DDBJ databases">
        <title>A degradative enzymes factory behind the ericoid mycorrhizal symbiosis.</title>
        <authorList>
            <consortium name="DOE Joint Genome Institute"/>
            <person name="Martino E."/>
            <person name="Morin E."/>
            <person name="Grelet G."/>
            <person name="Kuo A."/>
            <person name="Kohler A."/>
            <person name="Daghino S."/>
            <person name="Barry K."/>
            <person name="Choi C."/>
            <person name="Cichocki N."/>
            <person name="Clum A."/>
            <person name="Copeland A."/>
            <person name="Hainaut M."/>
            <person name="Haridas S."/>
            <person name="Labutti K."/>
            <person name="Lindquist E."/>
            <person name="Lipzen A."/>
            <person name="Khouja H.-R."/>
            <person name="Murat C."/>
            <person name="Ohm R."/>
            <person name="Olson A."/>
            <person name="Spatafora J."/>
            <person name="Veneault-Fourrey C."/>
            <person name="Henrissat B."/>
            <person name="Grigoriev I."/>
            <person name="Martin F."/>
            <person name="Perotto S."/>
        </authorList>
    </citation>
    <scope>NUCLEOTIDE SEQUENCE [LARGE SCALE GENOMIC DNA]</scope>
    <source>
        <strain evidence="8 9">F</strain>
    </source>
</reference>
<dbReference type="InterPro" id="IPR013320">
    <property type="entry name" value="ConA-like_dom_sf"/>
</dbReference>
<dbReference type="EMBL" id="KZ613975">
    <property type="protein sequence ID" value="PMD29303.1"/>
    <property type="molecule type" value="Genomic_DNA"/>
</dbReference>
<dbReference type="Pfam" id="PF04616">
    <property type="entry name" value="Glyco_hydro_43"/>
    <property type="match status" value="1"/>
</dbReference>
<accession>A0A2J6QSR3</accession>
<gene>
    <name evidence="8" type="ORF">L207DRAFT_538913</name>
</gene>
<comment type="similarity">
    <text evidence="1 5">Belongs to the glycosyl hydrolase 43 family.</text>
</comment>
<dbReference type="Gene3D" id="2.115.10.20">
    <property type="entry name" value="Glycosyl hydrolase domain, family 43"/>
    <property type="match status" value="2"/>
</dbReference>
<sequence>MNLSITFSLALFWCSEALSLFQGVGTNSTYYNPVLPGWHSDPSCIQVNGTFYAICEYLGMSYGIVGVLFKTQDLFHDEAWSDPVRFYPTKIDPDIFWDDGKVYSATETVILQELDVNNGTLSQPPLSLWNGTGGVWPEGPHIYKKDGYYYLMIAEGGTGLDHAIMIARSTNITGPYEAYTHNPILSNRGTNEYFQTVGHGDLFQDVQGNWWGICLSTRSGPEWEIYPMGREASLFPVTWNEGEWPILEPVRGKMSGWQLPPENRTLPGDGPFNGDPDSYDFNAGSAIPANFMYWRVPRAATSPELTGQQGLAFVGRRQTDTTFTFSVDLAFSPQAANQEAGVTVFLTQLNHIDVGLVLLSSNTSSKPQLSLRFRTIGTITAPTPNIIPVPGTWANGPIRLQIQNTNGTHYNLVAMPASNTTAQINLGTASAALVSGGSGSFVGSLLGVYATCNGEGAAGSLDCPAGGNAYFQRWRYSGSTQQISATESIPSIANPEFM</sequence>
<evidence type="ECO:0000256" key="4">
    <source>
        <dbReference type="PIRSR" id="PIRSR606710-2"/>
    </source>
</evidence>
<dbReference type="InterPro" id="IPR041542">
    <property type="entry name" value="GH43_C2"/>
</dbReference>
<evidence type="ECO:0000259" key="7">
    <source>
        <dbReference type="Pfam" id="PF17851"/>
    </source>
</evidence>
<dbReference type="PANTHER" id="PTHR42812">
    <property type="entry name" value="BETA-XYLOSIDASE"/>
    <property type="match status" value="1"/>
</dbReference>
<feature type="chain" id="PRO_5014357348" evidence="6">
    <location>
        <begin position="18"/>
        <end position="498"/>
    </location>
</feature>
<feature type="signal peptide" evidence="6">
    <location>
        <begin position="1"/>
        <end position="17"/>
    </location>
</feature>
<dbReference type="InterPro" id="IPR006710">
    <property type="entry name" value="Glyco_hydro_43"/>
</dbReference>
<protein>
    <submittedName>
        <fullName evidence="8">Glycoside hydrolase family 43 protein</fullName>
    </submittedName>
</protein>
<dbReference type="STRING" id="1149755.A0A2J6QSR3"/>
<keyword evidence="6" id="KW-0732">Signal</keyword>
<proteinExistence type="inferred from homology"/>
<dbReference type="InterPro" id="IPR023296">
    <property type="entry name" value="Glyco_hydro_beta-prop_sf"/>
</dbReference>
<dbReference type="Proteomes" id="UP000235786">
    <property type="component" value="Unassembled WGS sequence"/>
</dbReference>
<feature type="site" description="Important for catalytic activity, responsible for pKa modulation of the active site Glu and correct orientation of both the proton donor and substrate" evidence="4">
    <location>
        <position position="92"/>
    </location>
</feature>
<dbReference type="Pfam" id="PF17851">
    <property type="entry name" value="GH43_C2"/>
    <property type="match status" value="1"/>
</dbReference>
<evidence type="ECO:0000256" key="5">
    <source>
        <dbReference type="RuleBase" id="RU361187"/>
    </source>
</evidence>
<keyword evidence="2 5" id="KW-0378">Hydrolase</keyword>
<evidence type="ECO:0000313" key="9">
    <source>
        <dbReference type="Proteomes" id="UP000235786"/>
    </source>
</evidence>
<dbReference type="GO" id="GO:0004553">
    <property type="term" value="F:hydrolase activity, hydrolyzing O-glycosyl compounds"/>
    <property type="evidence" value="ECO:0007669"/>
    <property type="project" value="InterPro"/>
</dbReference>
<evidence type="ECO:0000256" key="3">
    <source>
        <dbReference type="ARBA" id="ARBA00023295"/>
    </source>
</evidence>
<dbReference type="AlphaFoldDB" id="A0A2J6QSR3"/>
<dbReference type="SUPFAM" id="SSF75005">
    <property type="entry name" value="Arabinanase/levansucrase/invertase"/>
    <property type="match status" value="1"/>
</dbReference>
<evidence type="ECO:0000256" key="1">
    <source>
        <dbReference type="ARBA" id="ARBA00009865"/>
    </source>
</evidence>
<evidence type="ECO:0000313" key="8">
    <source>
        <dbReference type="EMBL" id="PMD29303.1"/>
    </source>
</evidence>
<keyword evidence="9" id="KW-1185">Reference proteome</keyword>
<dbReference type="PANTHER" id="PTHR42812:SF17">
    <property type="entry name" value="BETA-XYLOSIDASE C-TERMINAL CONCANAVALIN A-LIKE DOMAIN-CONTAINING PROTEIN-RELATED"/>
    <property type="match status" value="1"/>
</dbReference>
<organism evidence="8 9">
    <name type="scientific">Hyaloscypha variabilis (strain UAMH 11265 / GT02V1 / F)</name>
    <name type="common">Meliniomyces variabilis</name>
    <dbReference type="NCBI Taxonomy" id="1149755"/>
    <lineage>
        <taxon>Eukaryota</taxon>
        <taxon>Fungi</taxon>
        <taxon>Dikarya</taxon>
        <taxon>Ascomycota</taxon>
        <taxon>Pezizomycotina</taxon>
        <taxon>Leotiomycetes</taxon>
        <taxon>Helotiales</taxon>
        <taxon>Hyaloscyphaceae</taxon>
        <taxon>Hyaloscypha</taxon>
        <taxon>Hyaloscypha variabilis</taxon>
    </lineage>
</organism>
<keyword evidence="3 5" id="KW-0326">Glycosidase</keyword>
<dbReference type="SUPFAM" id="SSF49899">
    <property type="entry name" value="Concanavalin A-like lectins/glucanases"/>
    <property type="match status" value="1"/>
</dbReference>
<feature type="domain" description="Beta-xylosidase C-terminal Concanavalin A-like" evidence="7">
    <location>
        <begin position="303"/>
        <end position="459"/>
    </location>
</feature>
<evidence type="ECO:0000256" key="6">
    <source>
        <dbReference type="SAM" id="SignalP"/>
    </source>
</evidence>